<organism evidence="10 11">
    <name type="scientific">Aphanocapsa feldmannii 277cV</name>
    <dbReference type="NCBI Taxonomy" id="2507553"/>
    <lineage>
        <taxon>Bacteria</taxon>
        <taxon>Bacillati</taxon>
        <taxon>Cyanobacteriota</taxon>
        <taxon>Cyanophyceae</taxon>
        <taxon>Oscillatoriophycideae</taxon>
        <taxon>Chroococcales</taxon>
        <taxon>Microcystaceae</taxon>
        <taxon>Aphanocapsa</taxon>
    </lineage>
</organism>
<dbReference type="EMBL" id="SRMO01000084">
    <property type="protein sequence ID" value="TGG90816.1"/>
    <property type="molecule type" value="Genomic_DNA"/>
</dbReference>
<dbReference type="EC" id="6.1.1.14" evidence="8"/>
<keyword evidence="4 8" id="KW-0067">ATP-binding</keyword>
<evidence type="ECO:0000256" key="8">
    <source>
        <dbReference type="HAMAP-Rule" id="MF_00255"/>
    </source>
</evidence>
<comment type="subunit">
    <text evidence="8">Tetramer of two alpha and two beta subunits.</text>
</comment>
<evidence type="ECO:0000256" key="7">
    <source>
        <dbReference type="ARBA" id="ARBA00047937"/>
    </source>
</evidence>
<protein>
    <recommendedName>
        <fullName evidence="8">Glycine--tRNA ligase beta subunit</fullName>
        <ecNumber evidence="8">6.1.1.14</ecNumber>
    </recommendedName>
    <alternativeName>
        <fullName evidence="8">Glycyl-tRNA synthetase beta subunit</fullName>
        <shortName evidence="8">GlyRS</shortName>
    </alternativeName>
</protein>
<comment type="subcellular location">
    <subcellularLocation>
        <location evidence="8">Cytoplasm</location>
    </subcellularLocation>
</comment>
<comment type="caution">
    <text evidence="10">The sequence shown here is derived from an EMBL/GenBank/DDBJ whole genome shotgun (WGS) entry which is preliminary data.</text>
</comment>
<keyword evidence="8" id="KW-0963">Cytoplasm</keyword>
<dbReference type="GO" id="GO:0005524">
    <property type="term" value="F:ATP binding"/>
    <property type="evidence" value="ECO:0007669"/>
    <property type="project" value="UniProtKB-UniRule"/>
</dbReference>
<dbReference type="Proteomes" id="UP000317990">
    <property type="component" value="Unassembled WGS sequence"/>
</dbReference>
<dbReference type="PRINTS" id="PR01045">
    <property type="entry name" value="TRNASYNTHGB"/>
</dbReference>
<dbReference type="AlphaFoldDB" id="A0A524RL84"/>
<evidence type="ECO:0000256" key="2">
    <source>
        <dbReference type="ARBA" id="ARBA00022598"/>
    </source>
</evidence>
<dbReference type="Pfam" id="PF02092">
    <property type="entry name" value="tRNA_synt_2f"/>
    <property type="match status" value="1"/>
</dbReference>
<keyword evidence="6 8" id="KW-0030">Aminoacyl-tRNA synthetase</keyword>
<dbReference type="GO" id="GO:0006426">
    <property type="term" value="P:glycyl-tRNA aminoacylation"/>
    <property type="evidence" value="ECO:0007669"/>
    <property type="project" value="UniProtKB-UniRule"/>
</dbReference>
<dbReference type="PANTHER" id="PTHR30075:SF2">
    <property type="entry name" value="GLYCINE--TRNA LIGASE, CHLOROPLASTIC_MITOCHONDRIAL 2"/>
    <property type="match status" value="1"/>
</dbReference>
<dbReference type="PROSITE" id="PS50861">
    <property type="entry name" value="AA_TRNA_LIGASE_II_GLYAB"/>
    <property type="match status" value="1"/>
</dbReference>
<dbReference type="PANTHER" id="PTHR30075">
    <property type="entry name" value="GLYCYL-TRNA SYNTHETASE"/>
    <property type="match status" value="1"/>
</dbReference>
<keyword evidence="5 8" id="KW-0648">Protein biosynthesis</keyword>
<evidence type="ECO:0000256" key="5">
    <source>
        <dbReference type="ARBA" id="ARBA00022917"/>
    </source>
</evidence>
<gene>
    <name evidence="8" type="primary">glyS</name>
    <name evidence="10" type="ORF">ERJ67_08760</name>
</gene>
<feature type="compositionally biased region" description="Basic and acidic residues" evidence="9">
    <location>
        <begin position="61"/>
        <end position="74"/>
    </location>
</feature>
<dbReference type="InterPro" id="IPR015944">
    <property type="entry name" value="Gly-tRNA-synth_bsu"/>
</dbReference>
<evidence type="ECO:0000256" key="9">
    <source>
        <dbReference type="SAM" id="MobiDB-lite"/>
    </source>
</evidence>
<keyword evidence="3 8" id="KW-0547">Nucleotide-binding</keyword>
<feature type="region of interest" description="Disordered" evidence="9">
    <location>
        <begin position="60"/>
        <end position="83"/>
    </location>
</feature>
<dbReference type="HAMAP" id="MF_00255">
    <property type="entry name" value="Gly_tRNA_synth_beta"/>
    <property type="match status" value="1"/>
</dbReference>
<evidence type="ECO:0000256" key="1">
    <source>
        <dbReference type="ARBA" id="ARBA00008226"/>
    </source>
</evidence>
<sequence length="721" mass="77465">MATFLLEIGSEELPATFCASAGEQLQQLATEALKHWHLPLGTLSISSFSTPRRLALLIEDLPERQPERREERKGPPAAQAFHDGRPSRAAIGFARRCGVAPESLQVRDTPRGAFVFAHRIEPGRSSGSLLAEAIPRWIAAIQGKRFMRWGEGELRFSRPIRWLVALQDDRILPVSLGSGDTAVSSAALSRGLRRGSDPSPLPIPHADAYLSSLATAGVMADRAARRAAITALIETEASALQATAQLEAPLLEELVDLVEAPGILVGSIAERYLDLPAEVSAMVMTSHQRYVPLFTGTADPLALDARGTLLPRFLVITNGADPDAGDSIRRGNERVLRARLADGAFFYEQDRKASLETLLPGLAAMTFAEGLGSLEDRRQRLIASVDALAMRLELPVEVAGPAHRAAELCKADLVSRMVCEFPELQGLMGGKYALCSGESRAVAVAIREHYLPRGAADDLPASPAGQLLALADRLDLLVGIFCTGQRPSGSSDPFALRRAGNGLLRILAAAGWEPDLTAVLQEQIAATLDTLTTLSPKREQLTQDLEHFLGQRLLALLEERGVDHDIAAAVFAIKPPLRRPLDVLQRADLLQGLRASGGLAPIQTVVQRAARLAVKGDLARDVVDPEAVVDPSLFSSKASERAFLAALQQLAPLATGRNRDSYESLVRGLQAVAPQLAAFFDGEDSVLVMADDPAIRRNRLNLLGLLRNQAAALADFSVLTG</sequence>
<evidence type="ECO:0000313" key="10">
    <source>
        <dbReference type="EMBL" id="TGG90816.1"/>
    </source>
</evidence>
<dbReference type="GO" id="GO:0004820">
    <property type="term" value="F:glycine-tRNA ligase activity"/>
    <property type="evidence" value="ECO:0007669"/>
    <property type="project" value="UniProtKB-UniRule"/>
</dbReference>
<evidence type="ECO:0000256" key="4">
    <source>
        <dbReference type="ARBA" id="ARBA00022840"/>
    </source>
</evidence>
<dbReference type="GO" id="GO:0005829">
    <property type="term" value="C:cytosol"/>
    <property type="evidence" value="ECO:0007669"/>
    <property type="project" value="TreeGrafter"/>
</dbReference>
<evidence type="ECO:0000256" key="6">
    <source>
        <dbReference type="ARBA" id="ARBA00023146"/>
    </source>
</evidence>
<dbReference type="InterPro" id="IPR006194">
    <property type="entry name" value="Gly-tRNA-synth_heterodimer"/>
</dbReference>
<comment type="similarity">
    <text evidence="1 8">Belongs to the class-II aminoacyl-tRNA synthetase family.</text>
</comment>
<proteinExistence type="inferred from homology"/>
<dbReference type="SUPFAM" id="SSF109604">
    <property type="entry name" value="HD-domain/PDEase-like"/>
    <property type="match status" value="1"/>
</dbReference>
<reference evidence="10 11" key="1">
    <citation type="journal article" date="2019" name="mSystems">
        <title>Life at home and on the roam: Genomic adaptions reflect the dual lifestyle of an intracellular, facultative symbiont.</title>
        <authorList>
            <person name="Burgsdorf I."/>
        </authorList>
    </citation>
    <scope>NUCLEOTIDE SEQUENCE [LARGE SCALE GENOMIC DNA]</scope>
    <source>
        <strain evidence="10">277cV</strain>
    </source>
</reference>
<keyword evidence="2 8" id="KW-0436">Ligase</keyword>
<evidence type="ECO:0000256" key="3">
    <source>
        <dbReference type="ARBA" id="ARBA00022741"/>
    </source>
</evidence>
<comment type="catalytic activity">
    <reaction evidence="7 8">
        <text>tRNA(Gly) + glycine + ATP = glycyl-tRNA(Gly) + AMP + diphosphate</text>
        <dbReference type="Rhea" id="RHEA:16013"/>
        <dbReference type="Rhea" id="RHEA-COMP:9664"/>
        <dbReference type="Rhea" id="RHEA-COMP:9683"/>
        <dbReference type="ChEBI" id="CHEBI:30616"/>
        <dbReference type="ChEBI" id="CHEBI:33019"/>
        <dbReference type="ChEBI" id="CHEBI:57305"/>
        <dbReference type="ChEBI" id="CHEBI:78442"/>
        <dbReference type="ChEBI" id="CHEBI:78522"/>
        <dbReference type="ChEBI" id="CHEBI:456215"/>
        <dbReference type="EC" id="6.1.1.14"/>
    </reaction>
</comment>
<accession>A0A524RL84</accession>
<name>A0A524RL84_9CHRO</name>
<evidence type="ECO:0000313" key="11">
    <source>
        <dbReference type="Proteomes" id="UP000317990"/>
    </source>
</evidence>
<dbReference type="NCBIfam" id="TIGR00211">
    <property type="entry name" value="glyS"/>
    <property type="match status" value="1"/>
</dbReference>